<evidence type="ECO:0000256" key="2">
    <source>
        <dbReference type="ARBA" id="ARBA00022490"/>
    </source>
</evidence>
<dbReference type="AlphaFoldDB" id="A0A1Y1I8G8"/>
<evidence type="ECO:0000313" key="12">
    <source>
        <dbReference type="EMBL" id="GAQ84986.1"/>
    </source>
</evidence>
<dbReference type="GO" id="GO:0060294">
    <property type="term" value="P:cilium movement involved in cell motility"/>
    <property type="evidence" value="ECO:0000318"/>
    <property type="project" value="GO_Central"/>
</dbReference>
<reference evidence="12 13" key="1">
    <citation type="journal article" date="2014" name="Nat. Commun.">
        <title>Klebsormidium flaccidum genome reveals primary factors for plant terrestrial adaptation.</title>
        <authorList>
            <person name="Hori K."/>
            <person name="Maruyama F."/>
            <person name="Fujisawa T."/>
            <person name="Togashi T."/>
            <person name="Yamamoto N."/>
            <person name="Seo M."/>
            <person name="Sato S."/>
            <person name="Yamada T."/>
            <person name="Mori H."/>
            <person name="Tajima N."/>
            <person name="Moriyama T."/>
            <person name="Ikeuchi M."/>
            <person name="Watanabe M."/>
            <person name="Wada H."/>
            <person name="Kobayashi K."/>
            <person name="Saito M."/>
            <person name="Masuda T."/>
            <person name="Sasaki-Sekimoto Y."/>
            <person name="Mashiguchi K."/>
            <person name="Awai K."/>
            <person name="Shimojima M."/>
            <person name="Masuda S."/>
            <person name="Iwai M."/>
            <person name="Nobusawa T."/>
            <person name="Narise T."/>
            <person name="Kondo S."/>
            <person name="Saito H."/>
            <person name="Sato R."/>
            <person name="Murakawa M."/>
            <person name="Ihara Y."/>
            <person name="Oshima-Yamada Y."/>
            <person name="Ohtaka K."/>
            <person name="Satoh M."/>
            <person name="Sonobe K."/>
            <person name="Ishii M."/>
            <person name="Ohtani R."/>
            <person name="Kanamori-Sato M."/>
            <person name="Honoki R."/>
            <person name="Miyazaki D."/>
            <person name="Mochizuki H."/>
            <person name="Umetsu J."/>
            <person name="Higashi K."/>
            <person name="Shibata D."/>
            <person name="Kamiya Y."/>
            <person name="Sato N."/>
            <person name="Nakamura Y."/>
            <person name="Tabata S."/>
            <person name="Ida S."/>
            <person name="Kurokawa K."/>
            <person name="Ohta H."/>
        </authorList>
    </citation>
    <scope>NUCLEOTIDE SEQUENCE [LARGE SCALE GENOMIC DNA]</scope>
    <source>
        <strain evidence="12 13">NIES-2285</strain>
    </source>
</reference>
<keyword evidence="5" id="KW-0969">Cilium</keyword>
<comment type="subcellular location">
    <subcellularLocation>
        <location evidence="8">Cell projection</location>
        <location evidence="8">Kinocilium</location>
    </subcellularLocation>
    <subcellularLocation>
        <location evidence="1">Cytoplasm</location>
        <location evidence="1">Cytoskeleton</location>
        <location evidence="1">Flagellum axoneme</location>
    </subcellularLocation>
</comment>
<evidence type="ECO:0000256" key="1">
    <source>
        <dbReference type="ARBA" id="ARBA00004611"/>
    </source>
</evidence>
<evidence type="ECO:0000256" key="7">
    <source>
        <dbReference type="ARBA" id="ARBA00023273"/>
    </source>
</evidence>
<dbReference type="PANTHER" id="PTHR22069:SF0">
    <property type="entry name" value="RADIAL SPOKE HEAD PROTEIN 9 HOMOLOG"/>
    <property type="match status" value="1"/>
</dbReference>
<evidence type="ECO:0000256" key="11">
    <source>
        <dbReference type="SAM" id="MobiDB-lite"/>
    </source>
</evidence>
<dbReference type="GO" id="GO:0035082">
    <property type="term" value="P:axoneme assembly"/>
    <property type="evidence" value="ECO:0000318"/>
    <property type="project" value="GO_Central"/>
</dbReference>
<dbReference type="OrthoDB" id="10258956at2759"/>
<dbReference type="Proteomes" id="UP000054558">
    <property type="component" value="Unassembled WGS sequence"/>
</dbReference>
<gene>
    <name evidence="12" type="ORF">KFL_002150210</name>
</gene>
<proteinExistence type="inferred from homology"/>
<evidence type="ECO:0000256" key="10">
    <source>
        <dbReference type="ARBA" id="ARBA00041080"/>
    </source>
</evidence>
<comment type="similarity">
    <text evidence="9">Belongs to the flagellar radial spoke RSP9 family.</text>
</comment>
<sequence>MAATVMESNLTLTLEALAPTGAVFTTEQVSAFQYSLPLKKIEAGLSTLQLWGKILAENGKDYLLAQGSSKAPFRMKNEFQFDTKYYYSQDGVKWLDLQPVSPETSERCARINTGFTGDAAHIYEVPEPVVPTEAVPPPPREAEGEAEAEEDAEAEQPEAAEEPEPAPVKTHPVREIERLAAAMRAVDADTAVAPAGAIVLDARSELVYNKLFAGVSYPSSLDSYIHILQGPNGASLSKDIQGLWSLQYDEFLCTATVRSLLWPGYSLYYSASDRTWGSLYVGSGLKNEDVAFMI</sequence>
<dbReference type="GO" id="GO:0005930">
    <property type="term" value="C:axoneme"/>
    <property type="evidence" value="ECO:0000318"/>
    <property type="project" value="GO_Central"/>
</dbReference>
<keyword evidence="4 12" id="KW-0282">Flagellum</keyword>
<evidence type="ECO:0000256" key="6">
    <source>
        <dbReference type="ARBA" id="ARBA00023212"/>
    </source>
</evidence>
<evidence type="ECO:0000256" key="5">
    <source>
        <dbReference type="ARBA" id="ARBA00023069"/>
    </source>
</evidence>
<name>A0A1Y1I8G8_KLENI</name>
<protein>
    <recommendedName>
        <fullName evidence="10">Radial spoke head protein 9 homolog</fullName>
    </recommendedName>
</protein>
<keyword evidence="7" id="KW-0966">Cell projection</keyword>
<accession>A0A1Y1I8G8</accession>
<feature type="compositionally biased region" description="Acidic residues" evidence="11">
    <location>
        <begin position="144"/>
        <end position="164"/>
    </location>
</feature>
<keyword evidence="2" id="KW-0963">Cytoplasm</keyword>
<evidence type="ECO:0000256" key="4">
    <source>
        <dbReference type="ARBA" id="ARBA00022846"/>
    </source>
</evidence>
<evidence type="ECO:0000256" key="9">
    <source>
        <dbReference type="ARBA" id="ARBA00038319"/>
    </source>
</evidence>
<dbReference type="GO" id="GO:0044458">
    <property type="term" value="P:motile cilium assembly"/>
    <property type="evidence" value="ECO:0000318"/>
    <property type="project" value="GO_Central"/>
</dbReference>
<dbReference type="PANTHER" id="PTHR22069">
    <property type="entry name" value="MITOCHONDRIAL RIBOSOMAL PROTEIN S18"/>
    <property type="match status" value="1"/>
</dbReference>
<keyword evidence="3" id="KW-0970">Cilium biogenesis/degradation</keyword>
<keyword evidence="6" id="KW-0206">Cytoskeleton</keyword>
<keyword evidence="13" id="KW-1185">Reference proteome</keyword>
<evidence type="ECO:0000313" key="13">
    <source>
        <dbReference type="Proteomes" id="UP000054558"/>
    </source>
</evidence>
<dbReference type="EMBL" id="DF237164">
    <property type="protein sequence ID" value="GAQ84986.1"/>
    <property type="molecule type" value="Genomic_DNA"/>
</dbReference>
<dbReference type="InterPro" id="IPR055316">
    <property type="entry name" value="RSP9"/>
</dbReference>
<dbReference type="OMA" id="TFYHVPN"/>
<organism evidence="12 13">
    <name type="scientific">Klebsormidium nitens</name>
    <name type="common">Green alga</name>
    <name type="synonym">Ulothrix nitens</name>
    <dbReference type="NCBI Taxonomy" id="105231"/>
    <lineage>
        <taxon>Eukaryota</taxon>
        <taxon>Viridiplantae</taxon>
        <taxon>Streptophyta</taxon>
        <taxon>Klebsormidiophyceae</taxon>
        <taxon>Klebsormidiales</taxon>
        <taxon>Klebsormidiaceae</taxon>
        <taxon>Klebsormidium</taxon>
    </lineage>
</organism>
<dbReference type="STRING" id="105231.A0A1Y1I8G8"/>
<feature type="region of interest" description="Disordered" evidence="11">
    <location>
        <begin position="130"/>
        <end position="171"/>
    </location>
</feature>
<evidence type="ECO:0000256" key="8">
    <source>
        <dbReference type="ARBA" id="ARBA00037822"/>
    </source>
</evidence>
<evidence type="ECO:0000256" key="3">
    <source>
        <dbReference type="ARBA" id="ARBA00022794"/>
    </source>
</evidence>